<dbReference type="EMBL" id="MSAE01000063">
    <property type="protein sequence ID" value="PUX07635.1"/>
    <property type="molecule type" value="Genomic_DNA"/>
</dbReference>
<dbReference type="RefSeq" id="WP_075194147.1">
    <property type="nucleotide sequence ID" value="NZ_JADKNN010000029.1"/>
</dbReference>
<gene>
    <name evidence="2" type="ORF">AUN14_20595</name>
    <name evidence="1" type="ORF">FZI19_12310</name>
</gene>
<evidence type="ECO:0000313" key="2">
    <source>
        <dbReference type="EMBL" id="PUX07635.1"/>
    </source>
</evidence>
<protein>
    <submittedName>
        <fullName evidence="2">Uncharacterized protein</fullName>
    </submittedName>
</protein>
<accession>A0A2T7AI81</accession>
<dbReference type="AlphaFoldDB" id="A0A2T7AI81"/>
<evidence type="ECO:0000313" key="1">
    <source>
        <dbReference type="EMBL" id="KAB0877806.1"/>
    </source>
</evidence>
<dbReference type="OrthoDB" id="2595999at2"/>
<proteinExistence type="predicted"/>
<sequence length="141" mass="15697">MIGDKIIIPGESLDGIHLGENIDNIIGSLKKKYLVERAEGVVYLNNDEVLIGVEDDGFIYTVMCGKNFKGNYKNKLWAGMTVKDVLNNSNEQVAFGGCVVVDKIDGIGLPLPEGYDDFEKITDFLSLDFVFDYLSIFKKSF</sequence>
<organism evidence="2 3">
    <name type="scientific">Cronobacter muytjensii</name>
    <dbReference type="NCBI Taxonomy" id="413501"/>
    <lineage>
        <taxon>Bacteria</taxon>
        <taxon>Pseudomonadati</taxon>
        <taxon>Pseudomonadota</taxon>
        <taxon>Gammaproteobacteria</taxon>
        <taxon>Enterobacterales</taxon>
        <taxon>Enterobacteriaceae</taxon>
        <taxon>Cronobacter</taxon>
    </lineage>
</organism>
<evidence type="ECO:0000313" key="3">
    <source>
        <dbReference type="Proteomes" id="UP000244378"/>
    </source>
</evidence>
<reference evidence="2 3" key="1">
    <citation type="submission" date="2016-12" db="EMBL/GenBank/DDBJ databases">
        <title>Analysis of the Molecular Diversity Among Cronobacter Species Isolated from Filth Flies Using a Pan Genomic DNA Microarray.</title>
        <authorList>
            <person name="Pava-Ripoll M."/>
            <person name="Tall B."/>
            <person name="Farber J."/>
            <person name="Fanning S."/>
            <person name="Lehner A."/>
            <person name="Stephan R."/>
            <person name="Pagotto F."/>
            <person name="Iverson C."/>
            <person name="Ziobro G."/>
            <person name="Miller A."/>
            <person name="Pearson R."/>
            <person name="Yan Q."/>
            <person name="Kim M."/>
            <person name="Jeong S."/>
            <person name="Park J."/>
            <person name="Jun S."/>
            <person name="Choi H."/>
            <person name="Chung T."/>
            <person name="Yoo Y."/>
            <person name="Park E."/>
            <person name="Hwang S."/>
            <person name="Lee B."/>
            <person name="Sathyamoorthy V."/>
            <person name="Carter L."/>
            <person name="Mammel M."/>
            <person name="Jackson S."/>
            <person name="Kothary M."/>
            <person name="Patel I."/>
            <person name="Grim C."/>
            <person name="Gopinath G."/>
            <person name="Gangiredla J."/>
            <person name="Chase H."/>
        </authorList>
    </citation>
    <scope>NUCLEOTIDE SEQUENCE [LARGE SCALE GENOMIC DNA]</scope>
    <source>
        <strain evidence="2 3">MOD1-Md1s</strain>
    </source>
</reference>
<evidence type="ECO:0000313" key="4">
    <source>
        <dbReference type="Proteomes" id="UP000469927"/>
    </source>
</evidence>
<dbReference type="Proteomes" id="UP000244378">
    <property type="component" value="Unassembled WGS sequence"/>
</dbReference>
<name>A0A2T7AI81_9ENTR</name>
<dbReference type="Proteomes" id="UP000469927">
    <property type="component" value="Unassembled WGS sequence"/>
</dbReference>
<dbReference type="EMBL" id="WAGD01000034">
    <property type="protein sequence ID" value="KAB0877806.1"/>
    <property type="molecule type" value="Genomic_DNA"/>
</dbReference>
<reference evidence="1 4" key="2">
    <citation type="submission" date="2019-08" db="EMBL/GenBank/DDBJ databases">
        <title>Prevalence, distribution, and phylogeny of type two toxin-antitoxin genes possessed by Cronobacter species where C. sakazakii homologs follow sequence type lineages.</title>
        <authorList>
            <person name="Finkelstein S."/>
            <person name="Negrete F."/>
            <person name="Jang H."/>
            <person name="Gopinath G.R."/>
            <person name="Tall B.D."/>
        </authorList>
    </citation>
    <scope>NUCLEOTIDE SEQUENCE [LARGE SCALE GENOMIC DNA]</scope>
    <source>
        <strain evidence="1 4">MOD1_GK1257</strain>
    </source>
</reference>
<keyword evidence="4" id="KW-1185">Reference proteome</keyword>
<comment type="caution">
    <text evidence="2">The sequence shown here is derived from an EMBL/GenBank/DDBJ whole genome shotgun (WGS) entry which is preliminary data.</text>
</comment>